<sequence length="102" mass="10517">MLAITETAAEAIKSLTADAELPDGGGLRIASTEPDQGLELSLAAQPVESDTVLTGDGVTVFLEPAAAEVLDDKVLDVQPVETSEGQELRFAIGPQAEPTPES</sequence>
<name>A0ABW3VLP8_9PSEU</name>
<reference evidence="3" key="1">
    <citation type="journal article" date="2019" name="Int. J. Syst. Evol. Microbiol.">
        <title>The Global Catalogue of Microorganisms (GCM) 10K type strain sequencing project: providing services to taxonomists for standard genome sequencing and annotation.</title>
        <authorList>
            <consortium name="The Broad Institute Genomics Platform"/>
            <consortium name="The Broad Institute Genome Sequencing Center for Infectious Disease"/>
            <person name="Wu L."/>
            <person name="Ma J."/>
        </authorList>
    </citation>
    <scope>NUCLEOTIDE SEQUENCE [LARGE SCALE GENOMIC DNA]</scope>
    <source>
        <strain evidence="3">CCUG 49018</strain>
    </source>
</reference>
<keyword evidence="3" id="KW-1185">Reference proteome</keyword>
<dbReference type="RefSeq" id="WP_013677618.1">
    <property type="nucleotide sequence ID" value="NZ_BAABKS010000002.1"/>
</dbReference>
<evidence type="ECO:0000313" key="2">
    <source>
        <dbReference type="EMBL" id="MFD1235558.1"/>
    </source>
</evidence>
<accession>A0ABW3VLP8</accession>
<organism evidence="2 3">
    <name type="scientific">Pseudonocardia benzenivorans</name>
    <dbReference type="NCBI Taxonomy" id="228005"/>
    <lineage>
        <taxon>Bacteria</taxon>
        <taxon>Bacillati</taxon>
        <taxon>Actinomycetota</taxon>
        <taxon>Actinomycetes</taxon>
        <taxon>Pseudonocardiales</taxon>
        <taxon>Pseudonocardiaceae</taxon>
        <taxon>Pseudonocardia</taxon>
    </lineage>
</organism>
<dbReference type="Gene3D" id="2.60.300.12">
    <property type="entry name" value="HesB-like domain"/>
    <property type="match status" value="1"/>
</dbReference>
<dbReference type="InterPro" id="IPR035903">
    <property type="entry name" value="HesB-like_dom_sf"/>
</dbReference>
<proteinExistence type="predicted"/>
<comment type="caution">
    <text evidence="2">The sequence shown here is derived from an EMBL/GenBank/DDBJ whole genome shotgun (WGS) entry which is preliminary data.</text>
</comment>
<evidence type="ECO:0000313" key="3">
    <source>
        <dbReference type="Proteomes" id="UP001597182"/>
    </source>
</evidence>
<protein>
    <submittedName>
        <fullName evidence="2">Adhesin</fullName>
    </submittedName>
</protein>
<feature type="region of interest" description="Disordered" evidence="1">
    <location>
        <begin position="83"/>
        <end position="102"/>
    </location>
</feature>
<dbReference type="EMBL" id="JBHTMB010000165">
    <property type="protein sequence ID" value="MFD1235558.1"/>
    <property type="molecule type" value="Genomic_DNA"/>
</dbReference>
<gene>
    <name evidence="2" type="ORF">ACFQ34_19895</name>
</gene>
<evidence type="ECO:0000256" key="1">
    <source>
        <dbReference type="SAM" id="MobiDB-lite"/>
    </source>
</evidence>
<dbReference type="Proteomes" id="UP001597182">
    <property type="component" value="Unassembled WGS sequence"/>
</dbReference>
<dbReference type="SUPFAM" id="SSF89360">
    <property type="entry name" value="HesB-like domain"/>
    <property type="match status" value="1"/>
</dbReference>